<accession>A0A5N5X0D0</accession>
<dbReference type="Proteomes" id="UP000326565">
    <property type="component" value="Unassembled WGS sequence"/>
</dbReference>
<keyword evidence="4" id="KW-1185">Reference proteome</keyword>
<dbReference type="InterPro" id="IPR013094">
    <property type="entry name" value="AB_hydrolase_3"/>
</dbReference>
<dbReference type="EMBL" id="ML732227">
    <property type="protein sequence ID" value="KAB8073415.1"/>
    <property type="molecule type" value="Genomic_DNA"/>
</dbReference>
<keyword evidence="1 3" id="KW-0378">Hydrolase</keyword>
<organism evidence="3 4">
    <name type="scientific">Aspergillus leporis</name>
    <dbReference type="NCBI Taxonomy" id="41062"/>
    <lineage>
        <taxon>Eukaryota</taxon>
        <taxon>Fungi</taxon>
        <taxon>Dikarya</taxon>
        <taxon>Ascomycota</taxon>
        <taxon>Pezizomycotina</taxon>
        <taxon>Eurotiomycetes</taxon>
        <taxon>Eurotiomycetidae</taxon>
        <taxon>Eurotiales</taxon>
        <taxon>Aspergillaceae</taxon>
        <taxon>Aspergillus</taxon>
        <taxon>Aspergillus subgen. Circumdati</taxon>
    </lineage>
</organism>
<dbReference type="OrthoDB" id="19653at2759"/>
<evidence type="ECO:0000256" key="1">
    <source>
        <dbReference type="ARBA" id="ARBA00022801"/>
    </source>
</evidence>
<gene>
    <name evidence="3" type="ORF">BDV29DRAFT_191757</name>
</gene>
<dbReference type="PANTHER" id="PTHR48081">
    <property type="entry name" value="AB HYDROLASE SUPERFAMILY PROTEIN C4A8.06C"/>
    <property type="match status" value="1"/>
</dbReference>
<feature type="domain" description="Alpha/beta hydrolase fold-3" evidence="2">
    <location>
        <begin position="44"/>
        <end position="160"/>
    </location>
</feature>
<reference evidence="3 4" key="1">
    <citation type="submission" date="2019-04" db="EMBL/GenBank/DDBJ databases">
        <title>Friends and foes A comparative genomics study of 23 Aspergillus species from section Flavi.</title>
        <authorList>
            <consortium name="DOE Joint Genome Institute"/>
            <person name="Kjaerbolling I."/>
            <person name="Vesth T."/>
            <person name="Frisvad J.C."/>
            <person name="Nybo J.L."/>
            <person name="Theobald S."/>
            <person name="Kildgaard S."/>
            <person name="Isbrandt T."/>
            <person name="Kuo A."/>
            <person name="Sato A."/>
            <person name="Lyhne E.K."/>
            <person name="Kogle M.E."/>
            <person name="Wiebenga A."/>
            <person name="Kun R.S."/>
            <person name="Lubbers R.J."/>
            <person name="Makela M.R."/>
            <person name="Barry K."/>
            <person name="Chovatia M."/>
            <person name="Clum A."/>
            <person name="Daum C."/>
            <person name="Haridas S."/>
            <person name="He G."/>
            <person name="LaButti K."/>
            <person name="Lipzen A."/>
            <person name="Mondo S."/>
            <person name="Riley R."/>
            <person name="Salamov A."/>
            <person name="Simmons B.A."/>
            <person name="Magnuson J.K."/>
            <person name="Henrissat B."/>
            <person name="Mortensen U.H."/>
            <person name="Larsen T.O."/>
            <person name="Devries R.P."/>
            <person name="Grigoriev I.V."/>
            <person name="Machida M."/>
            <person name="Baker S.E."/>
            <person name="Andersen M.R."/>
        </authorList>
    </citation>
    <scope>NUCLEOTIDE SEQUENCE [LARGE SCALE GENOMIC DNA]</scope>
    <source>
        <strain evidence="3 4">CBS 151.66</strain>
    </source>
</reference>
<evidence type="ECO:0000313" key="4">
    <source>
        <dbReference type="Proteomes" id="UP000326565"/>
    </source>
</evidence>
<proteinExistence type="predicted"/>
<dbReference type="PANTHER" id="PTHR48081:SF3">
    <property type="entry name" value="ALPHA_BETA HYDROLASE FOLD-3 DOMAIN-CONTAINING PROTEIN"/>
    <property type="match status" value="1"/>
</dbReference>
<evidence type="ECO:0000259" key="2">
    <source>
        <dbReference type="Pfam" id="PF07859"/>
    </source>
</evidence>
<protein>
    <submittedName>
        <fullName evidence="3">Alpha/beta-hydrolase</fullName>
    </submittedName>
</protein>
<dbReference type="SUPFAM" id="SSF53474">
    <property type="entry name" value="alpha/beta-Hydrolases"/>
    <property type="match status" value="1"/>
</dbReference>
<dbReference type="Gene3D" id="3.40.50.1820">
    <property type="entry name" value="alpha/beta hydrolase"/>
    <property type="match status" value="1"/>
</dbReference>
<dbReference type="Pfam" id="PF07859">
    <property type="entry name" value="Abhydrolase_3"/>
    <property type="match status" value="1"/>
</dbReference>
<name>A0A5N5X0D0_9EURO</name>
<sequence length="342" mass="37011">MTQSIELPAGYLTKTTTYKIIHSVNLELDIVYPQETSVDPVPVLIHYHGGFLIIGDRFSFLPYWLLNACAARKWIFVTPNYRLIPESTAHDAVADALDAFLWVKTSLSRTLGVTVGPVISAGSSAGAYLAMISASVSSVKPDALVLLYGMLDPSSERYTTPGTNILGMPPIDGQPILDQFETLKQQGRANPLAGYPVPSDLASDFRMGLIAAAHCMGVLPDLMTSIPGLSRDIARHSTVAIPTEAKHLFPIGCSGDVVLPRTAILHGKNDNVVPFAASQVAADTLRKMGTEVYTEFLDDACHSFDTMVGNINIEKSNAPEARTPAFDGLRRIIKFLDEIARP</sequence>
<dbReference type="GO" id="GO:0016787">
    <property type="term" value="F:hydrolase activity"/>
    <property type="evidence" value="ECO:0007669"/>
    <property type="project" value="UniProtKB-KW"/>
</dbReference>
<dbReference type="InterPro" id="IPR029058">
    <property type="entry name" value="AB_hydrolase_fold"/>
</dbReference>
<dbReference type="AlphaFoldDB" id="A0A5N5X0D0"/>
<evidence type="ECO:0000313" key="3">
    <source>
        <dbReference type="EMBL" id="KAB8073415.1"/>
    </source>
</evidence>
<dbReference type="InterPro" id="IPR050300">
    <property type="entry name" value="GDXG_lipolytic_enzyme"/>
</dbReference>